<name>A0ABD0KAA8_9CAEN</name>
<protein>
    <submittedName>
        <fullName evidence="2">Uncharacterized protein</fullName>
    </submittedName>
</protein>
<sequence length="115" mass="12648">MGVIRTRTSSRGGVGERGSRQRMEWTELLVSLAQHVLSRPATRNRSRQVTSQTSLTCWFVSFATSESGWKSGLTNRIFSTFRVTLGAALMPLSGGRNPRADRVAKKSSPVNVVSH</sequence>
<evidence type="ECO:0000313" key="2">
    <source>
        <dbReference type="EMBL" id="KAK7484059.1"/>
    </source>
</evidence>
<evidence type="ECO:0000256" key="1">
    <source>
        <dbReference type="SAM" id="MobiDB-lite"/>
    </source>
</evidence>
<evidence type="ECO:0000313" key="3">
    <source>
        <dbReference type="Proteomes" id="UP001519460"/>
    </source>
</evidence>
<keyword evidence="3" id="KW-1185">Reference proteome</keyword>
<organism evidence="2 3">
    <name type="scientific">Batillaria attramentaria</name>
    <dbReference type="NCBI Taxonomy" id="370345"/>
    <lineage>
        <taxon>Eukaryota</taxon>
        <taxon>Metazoa</taxon>
        <taxon>Spiralia</taxon>
        <taxon>Lophotrochozoa</taxon>
        <taxon>Mollusca</taxon>
        <taxon>Gastropoda</taxon>
        <taxon>Caenogastropoda</taxon>
        <taxon>Sorbeoconcha</taxon>
        <taxon>Cerithioidea</taxon>
        <taxon>Batillariidae</taxon>
        <taxon>Batillaria</taxon>
    </lineage>
</organism>
<dbReference type="AlphaFoldDB" id="A0ABD0KAA8"/>
<comment type="caution">
    <text evidence="2">The sequence shown here is derived from an EMBL/GenBank/DDBJ whole genome shotgun (WGS) entry which is preliminary data.</text>
</comment>
<reference evidence="2 3" key="1">
    <citation type="journal article" date="2023" name="Sci. Data">
        <title>Genome assembly of the Korean intertidal mud-creeper Batillaria attramentaria.</title>
        <authorList>
            <person name="Patra A.K."/>
            <person name="Ho P.T."/>
            <person name="Jun S."/>
            <person name="Lee S.J."/>
            <person name="Kim Y."/>
            <person name="Won Y.J."/>
        </authorList>
    </citation>
    <scope>NUCLEOTIDE SEQUENCE [LARGE SCALE GENOMIC DNA]</scope>
    <source>
        <strain evidence="2">Wonlab-2016</strain>
    </source>
</reference>
<feature type="compositionally biased region" description="Low complexity" evidence="1">
    <location>
        <begin position="1"/>
        <end position="11"/>
    </location>
</feature>
<proteinExistence type="predicted"/>
<feature type="region of interest" description="Disordered" evidence="1">
    <location>
        <begin position="93"/>
        <end position="115"/>
    </location>
</feature>
<dbReference type="EMBL" id="JACVVK020000216">
    <property type="protein sequence ID" value="KAK7484059.1"/>
    <property type="molecule type" value="Genomic_DNA"/>
</dbReference>
<dbReference type="Proteomes" id="UP001519460">
    <property type="component" value="Unassembled WGS sequence"/>
</dbReference>
<gene>
    <name evidence="2" type="ORF">BaRGS_00024671</name>
</gene>
<accession>A0ABD0KAA8</accession>
<feature type="region of interest" description="Disordered" evidence="1">
    <location>
        <begin position="1"/>
        <end position="20"/>
    </location>
</feature>